<dbReference type="Gene3D" id="1.10.1040.10">
    <property type="entry name" value="N-(1-d-carboxylethyl)-l-norvaline Dehydrogenase, domain 2"/>
    <property type="match status" value="1"/>
</dbReference>
<keyword evidence="6 9" id="KW-0560">Oxidoreductase</keyword>
<accession>A0ABU1ASV8</accession>
<dbReference type="PANTHER" id="PTHR21708">
    <property type="entry name" value="PROBABLE 2-DEHYDROPANTOATE 2-REDUCTASE"/>
    <property type="match status" value="1"/>
</dbReference>
<evidence type="ECO:0000256" key="8">
    <source>
        <dbReference type="ARBA" id="ARBA00048793"/>
    </source>
</evidence>
<dbReference type="InterPro" id="IPR008927">
    <property type="entry name" value="6-PGluconate_DH-like_C_sf"/>
</dbReference>
<dbReference type="InterPro" id="IPR036291">
    <property type="entry name" value="NAD(P)-bd_dom_sf"/>
</dbReference>
<dbReference type="Proteomes" id="UP001225316">
    <property type="component" value="Unassembled WGS sequence"/>
</dbReference>
<dbReference type="EC" id="1.1.1.169" evidence="3 9"/>
<evidence type="ECO:0000256" key="5">
    <source>
        <dbReference type="ARBA" id="ARBA00022857"/>
    </source>
</evidence>
<evidence type="ECO:0000256" key="4">
    <source>
        <dbReference type="ARBA" id="ARBA00019465"/>
    </source>
</evidence>
<dbReference type="InterPro" id="IPR013328">
    <property type="entry name" value="6PGD_dom2"/>
</dbReference>
<evidence type="ECO:0000259" key="10">
    <source>
        <dbReference type="Pfam" id="PF02558"/>
    </source>
</evidence>
<evidence type="ECO:0000256" key="7">
    <source>
        <dbReference type="ARBA" id="ARBA00032024"/>
    </source>
</evidence>
<dbReference type="InterPro" id="IPR051402">
    <property type="entry name" value="KPR-Related"/>
</dbReference>
<reference evidence="12 13" key="1">
    <citation type="submission" date="2023-04" db="EMBL/GenBank/DDBJ databases">
        <title>A novel bacteria isolated from coastal sediment.</title>
        <authorList>
            <person name="Liu X.-J."/>
            <person name="Du Z.-J."/>
        </authorList>
    </citation>
    <scope>NUCLEOTIDE SEQUENCE [LARGE SCALE GENOMIC DNA]</scope>
    <source>
        <strain evidence="12 13">SDUM461003</strain>
    </source>
</reference>
<comment type="caution">
    <text evidence="12">The sequence shown here is derived from an EMBL/GenBank/DDBJ whole genome shotgun (WGS) entry which is preliminary data.</text>
</comment>
<gene>
    <name evidence="12" type="ORF">QEH52_04225</name>
</gene>
<dbReference type="EMBL" id="JARXHW010000006">
    <property type="protein sequence ID" value="MDQ8206702.1"/>
    <property type="molecule type" value="Genomic_DNA"/>
</dbReference>
<dbReference type="RefSeq" id="WP_308948812.1">
    <property type="nucleotide sequence ID" value="NZ_JARXHW010000006.1"/>
</dbReference>
<dbReference type="InterPro" id="IPR003710">
    <property type="entry name" value="ApbA"/>
</dbReference>
<feature type="domain" description="Ketopantoate reductase N-terminal" evidence="10">
    <location>
        <begin position="10"/>
        <end position="163"/>
    </location>
</feature>
<comment type="function">
    <text evidence="9">Catalyzes the NADPH-dependent reduction of ketopantoate into pantoic acid.</text>
</comment>
<dbReference type="PANTHER" id="PTHR21708:SF26">
    <property type="entry name" value="2-DEHYDROPANTOATE 2-REDUCTASE"/>
    <property type="match status" value="1"/>
</dbReference>
<evidence type="ECO:0000256" key="3">
    <source>
        <dbReference type="ARBA" id="ARBA00013014"/>
    </source>
</evidence>
<keyword evidence="9" id="KW-0566">Pantothenate biosynthesis</keyword>
<comment type="pathway">
    <text evidence="1 9">Cofactor biosynthesis; (R)-pantothenate biosynthesis; (R)-pantoate from 3-methyl-2-oxobutanoate: step 2/2.</text>
</comment>
<evidence type="ECO:0000313" key="13">
    <source>
        <dbReference type="Proteomes" id="UP001225316"/>
    </source>
</evidence>
<organism evidence="12 13">
    <name type="scientific">Thalassobacterium maritimum</name>
    <dbReference type="NCBI Taxonomy" id="3041265"/>
    <lineage>
        <taxon>Bacteria</taxon>
        <taxon>Pseudomonadati</taxon>
        <taxon>Verrucomicrobiota</taxon>
        <taxon>Opitutia</taxon>
        <taxon>Puniceicoccales</taxon>
        <taxon>Coraliomargaritaceae</taxon>
        <taxon>Thalassobacterium</taxon>
    </lineage>
</organism>
<proteinExistence type="inferred from homology"/>
<feature type="domain" description="Ketopantoate reductase C-terminal" evidence="11">
    <location>
        <begin position="192"/>
        <end position="312"/>
    </location>
</feature>
<sequence>MKENDLGRWTLVGPGAVGLYYGGRIAGPTRKLSVLARSDADTLANEGIRIAMVNPKNAKILDSIEAPLEYVTREAHTMAPTDCVIIAAKSTVNEALVESLKSIVEPGHTVLLCLQNGMGNAEFFAKHFPENPILSGLCFVCVNRTAPGYVENYHPGRVEVGSLGDRWPQAAQAVVDAFNHAGVVTSHAEQLDAALWRKLCWNVPFNGLSIAAGGITTDKILADPDLIQRARVLMEEVRAVAVLAGHRISDKFIAGQFSVTEKMGAYKPSSLIDYLARKPVELESIWGEPLRRGHALGAQMPELQKLYDELKQLLSTH</sequence>
<evidence type="ECO:0000256" key="9">
    <source>
        <dbReference type="RuleBase" id="RU362068"/>
    </source>
</evidence>
<keyword evidence="13" id="KW-1185">Reference proteome</keyword>
<evidence type="ECO:0000313" key="12">
    <source>
        <dbReference type="EMBL" id="MDQ8206702.1"/>
    </source>
</evidence>
<evidence type="ECO:0000256" key="1">
    <source>
        <dbReference type="ARBA" id="ARBA00004994"/>
    </source>
</evidence>
<comment type="similarity">
    <text evidence="2 9">Belongs to the ketopantoate reductase family.</text>
</comment>
<evidence type="ECO:0000256" key="6">
    <source>
        <dbReference type="ARBA" id="ARBA00023002"/>
    </source>
</evidence>
<dbReference type="SUPFAM" id="SSF51735">
    <property type="entry name" value="NAD(P)-binding Rossmann-fold domains"/>
    <property type="match status" value="1"/>
</dbReference>
<comment type="catalytic activity">
    <reaction evidence="8 9">
        <text>(R)-pantoate + NADP(+) = 2-dehydropantoate + NADPH + H(+)</text>
        <dbReference type="Rhea" id="RHEA:16233"/>
        <dbReference type="ChEBI" id="CHEBI:11561"/>
        <dbReference type="ChEBI" id="CHEBI:15378"/>
        <dbReference type="ChEBI" id="CHEBI:15980"/>
        <dbReference type="ChEBI" id="CHEBI:57783"/>
        <dbReference type="ChEBI" id="CHEBI:58349"/>
        <dbReference type="EC" id="1.1.1.169"/>
    </reaction>
</comment>
<dbReference type="Pfam" id="PF08546">
    <property type="entry name" value="ApbA_C"/>
    <property type="match status" value="1"/>
</dbReference>
<dbReference type="InterPro" id="IPR013332">
    <property type="entry name" value="KPR_N"/>
</dbReference>
<dbReference type="InterPro" id="IPR013752">
    <property type="entry name" value="KPA_reductase"/>
</dbReference>
<dbReference type="NCBIfam" id="TIGR00745">
    <property type="entry name" value="apbA_panE"/>
    <property type="match status" value="1"/>
</dbReference>
<dbReference type="Gene3D" id="3.40.50.720">
    <property type="entry name" value="NAD(P)-binding Rossmann-like Domain"/>
    <property type="match status" value="1"/>
</dbReference>
<keyword evidence="5 9" id="KW-0521">NADP</keyword>
<protein>
    <recommendedName>
        <fullName evidence="4 9">2-dehydropantoate 2-reductase</fullName>
        <ecNumber evidence="3 9">1.1.1.169</ecNumber>
    </recommendedName>
    <alternativeName>
        <fullName evidence="7 9">Ketopantoate reductase</fullName>
    </alternativeName>
</protein>
<evidence type="ECO:0000259" key="11">
    <source>
        <dbReference type="Pfam" id="PF08546"/>
    </source>
</evidence>
<dbReference type="Pfam" id="PF02558">
    <property type="entry name" value="ApbA"/>
    <property type="match status" value="1"/>
</dbReference>
<dbReference type="GO" id="GO:0008677">
    <property type="term" value="F:2-dehydropantoate 2-reductase activity"/>
    <property type="evidence" value="ECO:0007669"/>
    <property type="project" value="UniProtKB-EC"/>
</dbReference>
<dbReference type="SUPFAM" id="SSF48179">
    <property type="entry name" value="6-phosphogluconate dehydrogenase C-terminal domain-like"/>
    <property type="match status" value="1"/>
</dbReference>
<name>A0ABU1ASV8_9BACT</name>
<evidence type="ECO:0000256" key="2">
    <source>
        <dbReference type="ARBA" id="ARBA00007870"/>
    </source>
</evidence>